<proteinExistence type="predicted"/>
<dbReference type="InterPro" id="IPR000571">
    <property type="entry name" value="Znf_CCCH"/>
</dbReference>
<feature type="zinc finger region" description="C3H1-type" evidence="4">
    <location>
        <begin position="69"/>
        <end position="96"/>
    </location>
</feature>
<evidence type="ECO:0000259" key="6">
    <source>
        <dbReference type="PROSITE" id="PS50103"/>
    </source>
</evidence>
<accession>A0A7S2IF15</accession>
<gene>
    <name evidence="7" type="ORF">BRAN1462_LOCUS8555</name>
</gene>
<dbReference type="GO" id="GO:0008270">
    <property type="term" value="F:zinc ion binding"/>
    <property type="evidence" value="ECO:0007669"/>
    <property type="project" value="UniProtKB-KW"/>
</dbReference>
<feature type="region of interest" description="Disordered" evidence="5">
    <location>
        <begin position="119"/>
        <end position="138"/>
    </location>
</feature>
<evidence type="ECO:0000256" key="4">
    <source>
        <dbReference type="PROSITE-ProRule" id="PRU00723"/>
    </source>
</evidence>
<keyword evidence="3 4" id="KW-0862">Zinc</keyword>
<evidence type="ECO:0000256" key="2">
    <source>
        <dbReference type="ARBA" id="ARBA00022771"/>
    </source>
</evidence>
<dbReference type="Pfam" id="PF00642">
    <property type="entry name" value="zf-CCCH"/>
    <property type="match status" value="2"/>
</dbReference>
<reference evidence="7" key="1">
    <citation type="submission" date="2021-01" db="EMBL/GenBank/DDBJ databases">
        <authorList>
            <person name="Corre E."/>
            <person name="Pelletier E."/>
            <person name="Niang G."/>
            <person name="Scheremetjew M."/>
            <person name="Finn R."/>
            <person name="Kale V."/>
            <person name="Holt S."/>
            <person name="Cochrane G."/>
            <person name="Meng A."/>
            <person name="Brown T."/>
            <person name="Cohen L."/>
        </authorList>
    </citation>
    <scope>NUCLEOTIDE SEQUENCE</scope>
    <source>
        <strain evidence="7">RCC3387</strain>
    </source>
</reference>
<dbReference type="SUPFAM" id="SSF90229">
    <property type="entry name" value="CCCH zinc finger"/>
    <property type="match status" value="2"/>
</dbReference>
<sequence length="138" mass="14646">MAPQMGAPAWQGPYLDAATGRYYYFDPVSQQSAWAQTPAMGGAMGACGGCGGCGVSAAYSSASLGGGGRDGREECGDWKRGMCDRGDRCKYVHVGPEVPRRDSGREECRDFRAGRCTRGDMCKFSHGDGGGRARSRSR</sequence>
<dbReference type="AlphaFoldDB" id="A0A7S2IF15"/>
<dbReference type="InterPro" id="IPR036855">
    <property type="entry name" value="Znf_CCCH_sf"/>
</dbReference>
<dbReference type="EMBL" id="HBGW01013431">
    <property type="protein sequence ID" value="CAD9517574.1"/>
    <property type="molecule type" value="Transcribed_RNA"/>
</dbReference>
<evidence type="ECO:0000256" key="1">
    <source>
        <dbReference type="ARBA" id="ARBA00022723"/>
    </source>
</evidence>
<feature type="zinc finger region" description="C3H1-type" evidence="4">
    <location>
        <begin position="102"/>
        <end position="129"/>
    </location>
</feature>
<dbReference type="SMART" id="SM00356">
    <property type="entry name" value="ZnF_C3H1"/>
    <property type="match status" value="2"/>
</dbReference>
<feature type="domain" description="C3H1-type" evidence="6">
    <location>
        <begin position="102"/>
        <end position="129"/>
    </location>
</feature>
<evidence type="ECO:0000256" key="3">
    <source>
        <dbReference type="ARBA" id="ARBA00022833"/>
    </source>
</evidence>
<protein>
    <recommendedName>
        <fullName evidence="6">C3H1-type domain-containing protein</fullName>
    </recommendedName>
</protein>
<dbReference type="Gene3D" id="3.30.1370.210">
    <property type="match status" value="1"/>
</dbReference>
<evidence type="ECO:0000313" key="7">
    <source>
        <dbReference type="EMBL" id="CAD9517574.1"/>
    </source>
</evidence>
<keyword evidence="1 4" id="KW-0479">Metal-binding</keyword>
<keyword evidence="2 4" id="KW-0863">Zinc-finger</keyword>
<feature type="domain" description="C3H1-type" evidence="6">
    <location>
        <begin position="69"/>
        <end position="96"/>
    </location>
</feature>
<evidence type="ECO:0000256" key="5">
    <source>
        <dbReference type="SAM" id="MobiDB-lite"/>
    </source>
</evidence>
<organism evidence="7">
    <name type="scientific">Zooxanthella nutricula</name>
    <dbReference type="NCBI Taxonomy" id="1333877"/>
    <lineage>
        <taxon>Eukaryota</taxon>
        <taxon>Sar</taxon>
        <taxon>Alveolata</taxon>
        <taxon>Dinophyceae</taxon>
        <taxon>Peridiniales</taxon>
        <taxon>Peridiniales incertae sedis</taxon>
        <taxon>Zooxanthella</taxon>
    </lineage>
</organism>
<dbReference type="PROSITE" id="PS50103">
    <property type="entry name" value="ZF_C3H1"/>
    <property type="match status" value="2"/>
</dbReference>
<feature type="compositionally biased region" description="Basic and acidic residues" evidence="5">
    <location>
        <begin position="119"/>
        <end position="131"/>
    </location>
</feature>
<name>A0A7S2IF15_9DINO</name>